<feature type="transmembrane region" description="Helical" evidence="9">
    <location>
        <begin position="224"/>
        <end position="250"/>
    </location>
</feature>
<dbReference type="GO" id="GO:0042761">
    <property type="term" value="P:very long-chain fatty acid biosynthetic process"/>
    <property type="evidence" value="ECO:0007669"/>
    <property type="project" value="TreeGrafter"/>
</dbReference>
<dbReference type="AlphaFoldDB" id="A0A183TG94"/>
<keyword evidence="4 9" id="KW-0812">Transmembrane</keyword>
<dbReference type="STRING" id="70667.A0A183TG94"/>
<feature type="transmembrane region" description="Helical" evidence="9">
    <location>
        <begin position="134"/>
        <end position="152"/>
    </location>
</feature>
<keyword evidence="8 9" id="KW-0472">Membrane</keyword>
<gene>
    <name evidence="11" type="ORF">SSLN_LOCUS15492</name>
</gene>
<keyword evidence="6" id="KW-0560">Oxidoreductase</keyword>
<protein>
    <submittedName>
        <fullName evidence="13">S5A_REDUCTASE domain-containing protein</fullName>
    </submittedName>
</protein>
<evidence type="ECO:0000256" key="4">
    <source>
        <dbReference type="ARBA" id="ARBA00022692"/>
    </source>
</evidence>
<keyword evidence="5 9" id="KW-1133">Transmembrane helix</keyword>
<dbReference type="Pfam" id="PF02544">
    <property type="entry name" value="Steroid_dh"/>
    <property type="match status" value="1"/>
</dbReference>
<evidence type="ECO:0000256" key="1">
    <source>
        <dbReference type="ARBA" id="ARBA00004141"/>
    </source>
</evidence>
<reference evidence="11 12" key="2">
    <citation type="submission" date="2018-11" db="EMBL/GenBank/DDBJ databases">
        <authorList>
            <consortium name="Pathogen Informatics"/>
        </authorList>
    </citation>
    <scope>NUCLEOTIDE SEQUENCE [LARGE SCALE GENOMIC DNA]</scope>
    <source>
        <strain evidence="11 12">NST_G2</strain>
    </source>
</reference>
<evidence type="ECO:0000256" key="2">
    <source>
        <dbReference type="ARBA" id="ARBA00007742"/>
    </source>
</evidence>
<organism evidence="13">
    <name type="scientific">Schistocephalus solidus</name>
    <name type="common">Tapeworm</name>
    <dbReference type="NCBI Taxonomy" id="70667"/>
    <lineage>
        <taxon>Eukaryota</taxon>
        <taxon>Metazoa</taxon>
        <taxon>Spiralia</taxon>
        <taxon>Lophotrochozoa</taxon>
        <taxon>Platyhelminthes</taxon>
        <taxon>Cestoda</taxon>
        <taxon>Eucestoda</taxon>
        <taxon>Diphyllobothriidea</taxon>
        <taxon>Diphyllobothriidae</taxon>
        <taxon>Schistocephalus</taxon>
    </lineage>
</organism>
<comment type="similarity">
    <text evidence="2">Belongs to the steroid 5-alpha reductase family.</text>
</comment>
<feature type="transmembrane region" description="Helical" evidence="9">
    <location>
        <begin position="43"/>
        <end position="66"/>
    </location>
</feature>
<feature type="domain" description="3-oxo-5-alpha-steroid 4-dehydrogenase C-terminal" evidence="10">
    <location>
        <begin position="123"/>
        <end position="277"/>
    </location>
</feature>
<evidence type="ECO:0000256" key="7">
    <source>
        <dbReference type="ARBA" id="ARBA00023098"/>
    </source>
</evidence>
<evidence type="ECO:0000256" key="8">
    <source>
        <dbReference type="ARBA" id="ARBA00023136"/>
    </source>
</evidence>
<evidence type="ECO:0000256" key="5">
    <source>
        <dbReference type="ARBA" id="ARBA00022989"/>
    </source>
</evidence>
<dbReference type="WBParaSite" id="SSLN_0001607801-mRNA-1">
    <property type="protein sequence ID" value="SSLN_0001607801-mRNA-1"/>
    <property type="gene ID" value="SSLN_0001607801"/>
</dbReference>
<accession>A0A183TG94</accession>
<reference evidence="13" key="1">
    <citation type="submission" date="2016-06" db="UniProtKB">
        <authorList>
            <consortium name="WormBaseParasite"/>
        </authorList>
    </citation>
    <scope>IDENTIFICATION</scope>
</reference>
<evidence type="ECO:0000313" key="11">
    <source>
        <dbReference type="EMBL" id="VDM01878.1"/>
    </source>
</evidence>
<dbReference type="OrthoDB" id="540503at2759"/>
<name>A0A183TG94_SCHSO</name>
<dbReference type="GO" id="GO:0016020">
    <property type="term" value="C:membrane"/>
    <property type="evidence" value="ECO:0007669"/>
    <property type="project" value="UniProtKB-SubCell"/>
</dbReference>
<dbReference type="PANTHER" id="PTHR10556:SF28">
    <property type="entry name" value="VERY-LONG-CHAIN ENOYL-COA REDUCTASE"/>
    <property type="match status" value="1"/>
</dbReference>
<dbReference type="PROSITE" id="PS50244">
    <property type="entry name" value="S5A_REDUCTASE"/>
    <property type="match status" value="1"/>
</dbReference>
<evidence type="ECO:0000256" key="6">
    <source>
        <dbReference type="ARBA" id="ARBA00023002"/>
    </source>
</evidence>
<keyword evidence="7" id="KW-0443">Lipid metabolism</keyword>
<keyword evidence="12" id="KW-1185">Reference proteome</keyword>
<dbReference type="InterPro" id="IPR039357">
    <property type="entry name" value="SRD5A/TECR"/>
</dbReference>
<proteinExistence type="inferred from homology"/>
<keyword evidence="3" id="KW-0444">Lipid biosynthesis</keyword>
<evidence type="ECO:0000313" key="13">
    <source>
        <dbReference type="WBParaSite" id="SSLN_0001607801-mRNA-1"/>
    </source>
</evidence>
<dbReference type="GO" id="GO:0016627">
    <property type="term" value="F:oxidoreductase activity, acting on the CH-CH group of donors"/>
    <property type="evidence" value="ECO:0007669"/>
    <property type="project" value="InterPro"/>
</dbReference>
<evidence type="ECO:0000256" key="9">
    <source>
        <dbReference type="SAM" id="Phobius"/>
    </source>
</evidence>
<dbReference type="InterPro" id="IPR001104">
    <property type="entry name" value="3-oxo-5_a-steroid_4-DH_C"/>
</dbReference>
<dbReference type="PANTHER" id="PTHR10556">
    <property type="entry name" value="3-OXO-5-ALPHA-STEROID 4-DEHYDROGENASE"/>
    <property type="match status" value="1"/>
</dbReference>
<feature type="transmembrane region" description="Helical" evidence="9">
    <location>
        <begin position="158"/>
        <end position="179"/>
    </location>
</feature>
<dbReference type="EMBL" id="UYSU01040003">
    <property type="protein sequence ID" value="VDM01878.1"/>
    <property type="molecule type" value="Genomic_DNA"/>
</dbReference>
<sequence>MNTSASKGPSDKALADTFGLVDIPEAEKLSKVQLYFKDLGPQVGWATVFYVEYALPPVVYALFWLLRQDWMVPYTSLCPWIAAYFPPITDHVGLRALAAACYVGHFVKRELETAFVHRFSHATMPLTNIFKNCSYYWLFALFIAYFTNHHLYTFPSFGMPQVYLGLGIFLFGELGNLSCHLALRNLRPPGSTVRRIPQPLAWSPFTYLFHLVACPNYTYEVVSWIGFTIMTQTLAAGLFTLFGFGQMAIWSLNKLRAYKKDFCDFPKTRKAIVPFFL</sequence>
<evidence type="ECO:0000313" key="12">
    <source>
        <dbReference type="Proteomes" id="UP000275846"/>
    </source>
</evidence>
<evidence type="ECO:0000256" key="3">
    <source>
        <dbReference type="ARBA" id="ARBA00022516"/>
    </source>
</evidence>
<evidence type="ECO:0000259" key="10">
    <source>
        <dbReference type="Pfam" id="PF02544"/>
    </source>
</evidence>
<dbReference type="Proteomes" id="UP000275846">
    <property type="component" value="Unassembled WGS sequence"/>
</dbReference>
<feature type="transmembrane region" description="Helical" evidence="9">
    <location>
        <begin position="200"/>
        <end position="218"/>
    </location>
</feature>
<comment type="subcellular location">
    <subcellularLocation>
        <location evidence="1">Membrane</location>
        <topology evidence="1">Multi-pass membrane protein</topology>
    </subcellularLocation>
</comment>